<keyword evidence="3" id="KW-0720">Serine protease</keyword>
<feature type="region of interest" description="Disordered" evidence="5">
    <location>
        <begin position="437"/>
        <end position="456"/>
    </location>
</feature>
<sequence>MSDAYDRIVGPLRDKLPDVRSSTELTESRWKSAEATSTDEFKLEIQLDDEASRSGVVDQLERKGITVGSDYGRVIKTKATAEQVFDVAETDHVEKVFEELPTKIHATSEGVGVSNADTVQSDGITGSGVKTAIIDLNPGAGGGFWPESHTDYGGNVVDKIQSGDPQQTSYFVESDQMHGTGCTEIIHDMAPNADLVLLAYRGSDNDGDIVSMLKQIEQQHPDTAVVSISLGSAPTNRLDGKDDTSEAIETFTNEGETISDPTAVDPAAERGRVCAISAGNEADGNVWHGQYEDSGDGTMVFEDGETYLEIQDVDAGAFVIANWDSWDEGSQTYSIALYEDSAKTTEVTSNSPNTDWSYLSIPSGRGGETLYFEVTQESASRDHEFDIWLWGSDSDMRFTKSKPDRSISIPATTRDSHTLTTAAIQATNFGVEPSAGDVKVYSSRGPTRDGRDGIEIAGPSRVTQTSQGYGTASSTADPAYGFNGTSAAAPHVAGAATLLFELDGVDHTDVAAALQNTGAGIPDSNVDKSDTTIVGGGYLDVQAAKETLSPELDAPLSTKWTSADLGGRAQFNTPAVDSQQVYVGGLQKTFYALSVDDGTSVGWTFDRGSKPGLSDSSGYRWNDQIFFGSGQGKLYGLDADDSTRHWSSQDTPDLGSAITSSPAVSNSTVFVGTNDGTVYAFDASTASQQWSQSVGGPVYSDLAAADGLVYVTTRDGDLVVLDATDGSEQWRASFSSFGASSPTLGGGRVYVASDEVYAFDAAASKSQLWSSTGYGGTAGSNPTFDSGTIYVGSSDGSVYALDATNGSESWSYATGDAVAATPAVDDTGTRIAVASTDGTLYLLDDTGSELDTMSIPTGTRSSPTISNGAIYLGAPDGVVYAFE</sequence>
<dbReference type="InterPro" id="IPR018391">
    <property type="entry name" value="PQQ_b-propeller_rpt"/>
</dbReference>
<evidence type="ECO:0000259" key="7">
    <source>
        <dbReference type="Pfam" id="PF13360"/>
    </source>
</evidence>
<evidence type="ECO:0000256" key="2">
    <source>
        <dbReference type="ARBA" id="ARBA00022801"/>
    </source>
</evidence>
<dbReference type="Proteomes" id="UP000296706">
    <property type="component" value="Chromosome"/>
</dbReference>
<keyword evidence="2" id="KW-0378">Hydrolase</keyword>
<dbReference type="InterPro" id="IPR015500">
    <property type="entry name" value="Peptidase_S8_subtilisin-rel"/>
</dbReference>
<dbReference type="PANTHER" id="PTHR34512:SF30">
    <property type="entry name" value="OUTER MEMBRANE PROTEIN ASSEMBLY FACTOR BAMB"/>
    <property type="match status" value="1"/>
</dbReference>
<name>A0A4D6HDS8_9EURY</name>
<evidence type="ECO:0000313" key="9">
    <source>
        <dbReference type="Proteomes" id="UP000296706"/>
    </source>
</evidence>
<dbReference type="AlphaFoldDB" id="A0A4D6HDS8"/>
<dbReference type="InterPro" id="IPR011047">
    <property type="entry name" value="Quinoprotein_ADH-like_sf"/>
</dbReference>
<accession>A0A4D6HDS8</accession>
<dbReference type="Pfam" id="PF00082">
    <property type="entry name" value="Peptidase_S8"/>
    <property type="match status" value="1"/>
</dbReference>
<dbReference type="PANTHER" id="PTHR34512">
    <property type="entry name" value="CELL SURFACE PROTEIN"/>
    <property type="match status" value="1"/>
</dbReference>
<dbReference type="Gene3D" id="3.40.50.200">
    <property type="entry name" value="Peptidase S8/S53 domain"/>
    <property type="match status" value="2"/>
</dbReference>
<keyword evidence="9" id="KW-1185">Reference proteome</keyword>
<dbReference type="EMBL" id="CP031310">
    <property type="protein sequence ID" value="QCC51745.1"/>
    <property type="molecule type" value="Genomic_DNA"/>
</dbReference>
<dbReference type="Gene3D" id="2.130.10.10">
    <property type="entry name" value="YVTN repeat-like/Quinoprotein amine dehydrogenase"/>
    <property type="match status" value="3"/>
</dbReference>
<dbReference type="GO" id="GO:0006508">
    <property type="term" value="P:proteolysis"/>
    <property type="evidence" value="ECO:0007669"/>
    <property type="project" value="UniProtKB-KW"/>
</dbReference>
<dbReference type="SUPFAM" id="SSF52743">
    <property type="entry name" value="Subtilisin-like"/>
    <property type="match status" value="1"/>
</dbReference>
<evidence type="ECO:0000259" key="6">
    <source>
        <dbReference type="Pfam" id="PF00082"/>
    </source>
</evidence>
<dbReference type="STRING" id="1457250.GCA_000755225_00675"/>
<dbReference type="PROSITE" id="PS00138">
    <property type="entry name" value="SUBTILASE_SER"/>
    <property type="match status" value="1"/>
</dbReference>
<dbReference type="GeneID" id="39848414"/>
<protein>
    <recommendedName>
        <fullName evidence="10">Peptidase S8/S53 domain-containing protein</fullName>
    </recommendedName>
</protein>
<organism evidence="8 9">
    <name type="scientific">Halapricum salinum</name>
    <dbReference type="NCBI Taxonomy" id="1457250"/>
    <lineage>
        <taxon>Archaea</taxon>
        <taxon>Methanobacteriati</taxon>
        <taxon>Methanobacteriota</taxon>
        <taxon>Stenosarchaea group</taxon>
        <taxon>Halobacteria</taxon>
        <taxon>Halobacteriales</taxon>
        <taxon>Haloarculaceae</taxon>
        <taxon>Halapricum</taxon>
    </lineage>
</organism>
<proteinExistence type="inferred from homology"/>
<comment type="similarity">
    <text evidence="4">Belongs to the peptidase S8 family.</text>
</comment>
<comment type="caution">
    <text evidence="4">Lacks conserved residue(s) required for the propagation of feature annotation.</text>
</comment>
<dbReference type="Pfam" id="PF13360">
    <property type="entry name" value="PQQ_2"/>
    <property type="match status" value="1"/>
</dbReference>
<evidence type="ECO:0000256" key="4">
    <source>
        <dbReference type="PROSITE-ProRule" id="PRU01240"/>
    </source>
</evidence>
<gene>
    <name evidence="8" type="ORF">DV733_11080</name>
</gene>
<evidence type="ECO:0000256" key="3">
    <source>
        <dbReference type="ARBA" id="ARBA00022825"/>
    </source>
</evidence>
<dbReference type="OrthoDB" id="136681at2157"/>
<keyword evidence="1" id="KW-0645">Protease</keyword>
<evidence type="ECO:0000256" key="1">
    <source>
        <dbReference type="ARBA" id="ARBA00022670"/>
    </source>
</evidence>
<dbReference type="KEGG" id="hsn:DV733_11080"/>
<dbReference type="SMART" id="SM00564">
    <property type="entry name" value="PQQ"/>
    <property type="match status" value="7"/>
</dbReference>
<evidence type="ECO:0000313" key="8">
    <source>
        <dbReference type="EMBL" id="QCC51745.1"/>
    </source>
</evidence>
<dbReference type="GO" id="GO:0004252">
    <property type="term" value="F:serine-type endopeptidase activity"/>
    <property type="evidence" value="ECO:0007669"/>
    <property type="project" value="InterPro"/>
</dbReference>
<reference evidence="8 9" key="1">
    <citation type="journal article" date="2019" name="Nat. Commun.">
        <title>A new type of DNA phosphorothioation-based antiviral system in archaea.</title>
        <authorList>
            <person name="Xiong L."/>
            <person name="Liu S."/>
            <person name="Chen S."/>
            <person name="Xiao Y."/>
            <person name="Zhu B."/>
            <person name="Gao Y."/>
            <person name="Zhang Y."/>
            <person name="Chen B."/>
            <person name="Luo J."/>
            <person name="Deng Z."/>
            <person name="Chen X."/>
            <person name="Wang L."/>
            <person name="Chen S."/>
        </authorList>
    </citation>
    <scope>NUCLEOTIDE SEQUENCE [LARGE SCALE GENOMIC DNA]</scope>
    <source>
        <strain evidence="8 9">CBA1105</strain>
    </source>
</reference>
<feature type="domain" description="Peptidase S8/S53" evidence="6">
    <location>
        <begin position="163"/>
        <end position="518"/>
    </location>
</feature>
<evidence type="ECO:0000256" key="5">
    <source>
        <dbReference type="SAM" id="MobiDB-lite"/>
    </source>
</evidence>
<dbReference type="InterPro" id="IPR002372">
    <property type="entry name" value="PQQ_rpt_dom"/>
</dbReference>
<dbReference type="RefSeq" id="WP_049994641.1">
    <property type="nucleotide sequence ID" value="NZ_CP031310.1"/>
</dbReference>
<feature type="domain" description="Pyrrolo-quinoline quinone repeat" evidence="7">
    <location>
        <begin position="675"/>
        <end position="815"/>
    </location>
</feature>
<dbReference type="PRINTS" id="PR00723">
    <property type="entry name" value="SUBTILISIN"/>
</dbReference>
<evidence type="ECO:0008006" key="10">
    <source>
        <dbReference type="Google" id="ProtNLM"/>
    </source>
</evidence>
<dbReference type="InterPro" id="IPR000209">
    <property type="entry name" value="Peptidase_S8/S53_dom"/>
</dbReference>
<dbReference type="InterPro" id="IPR023828">
    <property type="entry name" value="Peptidase_S8_Ser-AS"/>
</dbReference>
<dbReference type="SUPFAM" id="SSF50998">
    <property type="entry name" value="Quinoprotein alcohol dehydrogenase-like"/>
    <property type="match status" value="2"/>
</dbReference>
<dbReference type="InterPro" id="IPR015943">
    <property type="entry name" value="WD40/YVTN_repeat-like_dom_sf"/>
</dbReference>
<dbReference type="PROSITE" id="PS51892">
    <property type="entry name" value="SUBTILASE"/>
    <property type="match status" value="1"/>
</dbReference>
<dbReference type="InterPro" id="IPR036852">
    <property type="entry name" value="Peptidase_S8/S53_dom_sf"/>
</dbReference>